<evidence type="ECO:0000313" key="23">
    <source>
        <dbReference type="Proteomes" id="UP000887116"/>
    </source>
</evidence>
<dbReference type="Gene3D" id="2.70.98.90">
    <property type="match status" value="1"/>
</dbReference>
<evidence type="ECO:0000259" key="20">
    <source>
        <dbReference type="Pfam" id="PF02096"/>
    </source>
</evidence>
<dbReference type="InterPro" id="IPR047196">
    <property type="entry name" value="YidC_ALB_C"/>
</dbReference>
<dbReference type="InterPro" id="IPR038221">
    <property type="entry name" value="YidC_periplasmic_sf"/>
</dbReference>
<organism evidence="22 23">
    <name type="scientific">Trichonephila clavata</name>
    <name type="common">Joro spider</name>
    <name type="synonym">Nephila clavata</name>
    <dbReference type="NCBI Taxonomy" id="2740835"/>
    <lineage>
        <taxon>Eukaryota</taxon>
        <taxon>Metazoa</taxon>
        <taxon>Ecdysozoa</taxon>
        <taxon>Arthropoda</taxon>
        <taxon>Chelicerata</taxon>
        <taxon>Arachnida</taxon>
        <taxon>Araneae</taxon>
        <taxon>Araneomorphae</taxon>
        <taxon>Entelegynae</taxon>
        <taxon>Araneoidea</taxon>
        <taxon>Nephilidae</taxon>
        <taxon>Trichonephila</taxon>
    </lineage>
</organism>
<keyword evidence="12" id="KW-0805">Transcription regulation</keyword>
<keyword evidence="7 18" id="KW-0812">Transmembrane</keyword>
<keyword evidence="13 18" id="KW-0472">Membrane</keyword>
<evidence type="ECO:0000256" key="4">
    <source>
        <dbReference type="ARBA" id="ARBA00015325"/>
    </source>
</evidence>
<evidence type="ECO:0000256" key="10">
    <source>
        <dbReference type="ARBA" id="ARBA00022927"/>
    </source>
</evidence>
<dbReference type="NCBIfam" id="NF002353">
    <property type="entry name" value="PRK01318.1-4"/>
    <property type="match status" value="1"/>
</dbReference>
<dbReference type="InterPro" id="IPR035926">
    <property type="entry name" value="NusB-like_sf"/>
</dbReference>
<keyword evidence="15" id="KW-0143">Chaperone</keyword>
<evidence type="ECO:0000256" key="14">
    <source>
        <dbReference type="ARBA" id="ARBA00023163"/>
    </source>
</evidence>
<dbReference type="PANTHER" id="PTHR12428:SF65">
    <property type="entry name" value="CYTOCHROME C OXIDASE ASSEMBLY PROTEIN COX18, MITOCHONDRIAL"/>
    <property type="match status" value="1"/>
</dbReference>
<dbReference type="Gene3D" id="3.40.50.960">
    <property type="entry name" value="Lumazine/riboflavin synthase"/>
    <property type="match status" value="1"/>
</dbReference>
<dbReference type="PRINTS" id="PR00701">
    <property type="entry name" value="60KDINNERMP"/>
</dbReference>
<evidence type="ECO:0000256" key="18">
    <source>
        <dbReference type="SAM" id="Phobius"/>
    </source>
</evidence>
<proteinExistence type="inferred from homology"/>
<keyword evidence="14" id="KW-0804">Transcription</keyword>
<dbReference type="EMBL" id="BMAO01021165">
    <property type="protein sequence ID" value="GFQ72325.1"/>
    <property type="molecule type" value="Genomic_DNA"/>
</dbReference>
<evidence type="ECO:0000256" key="12">
    <source>
        <dbReference type="ARBA" id="ARBA00023015"/>
    </source>
</evidence>
<keyword evidence="9" id="KW-0694">RNA-binding</keyword>
<gene>
    <name evidence="22" type="primary">yidC</name>
    <name evidence="22" type="ORF">TNCT_506881</name>
</gene>
<dbReference type="AlphaFoldDB" id="A0A8X6F6B7"/>
<dbReference type="InterPro" id="IPR028053">
    <property type="entry name" value="Membr_insert_YidC_N"/>
</dbReference>
<dbReference type="OrthoDB" id="8122118at2759"/>
<evidence type="ECO:0000256" key="3">
    <source>
        <dbReference type="ARBA" id="ARBA00010527"/>
    </source>
</evidence>
<name>A0A8X6F6B7_TRICU</name>
<feature type="domain" description="Membrane insertase YidC/Oxa/ALB C-terminal" evidence="20">
    <location>
        <begin position="342"/>
        <end position="570"/>
    </location>
</feature>
<evidence type="ECO:0000256" key="6">
    <source>
        <dbReference type="ARBA" id="ARBA00022475"/>
    </source>
</evidence>
<evidence type="ECO:0000256" key="11">
    <source>
        <dbReference type="ARBA" id="ARBA00022989"/>
    </source>
</evidence>
<feature type="domain" description="Membrane insertase YidC N-terminal" evidence="21">
    <location>
        <begin position="52"/>
        <end position="330"/>
    </location>
</feature>
<evidence type="ECO:0000256" key="7">
    <source>
        <dbReference type="ARBA" id="ARBA00022692"/>
    </source>
</evidence>
<evidence type="ECO:0000256" key="8">
    <source>
        <dbReference type="ARBA" id="ARBA00022814"/>
    </source>
</evidence>
<dbReference type="InterPro" id="IPR028055">
    <property type="entry name" value="YidC/Oxa/ALB_C"/>
</dbReference>
<evidence type="ECO:0000256" key="1">
    <source>
        <dbReference type="ARBA" id="ARBA00004429"/>
    </source>
</evidence>
<dbReference type="InterPro" id="IPR006027">
    <property type="entry name" value="NusB_RsmB_TIM44"/>
</dbReference>
<dbReference type="GO" id="GO:0051205">
    <property type="term" value="P:protein insertion into membrane"/>
    <property type="evidence" value="ECO:0007669"/>
    <property type="project" value="TreeGrafter"/>
</dbReference>
<keyword evidence="23" id="KW-1185">Reference proteome</keyword>
<accession>A0A8X6F6B7</accession>
<keyword evidence="5" id="KW-0813">Transport</keyword>
<dbReference type="GO" id="GO:0009231">
    <property type="term" value="P:riboflavin biosynthetic process"/>
    <property type="evidence" value="ECO:0007669"/>
    <property type="project" value="UniProtKB-KW"/>
</dbReference>
<evidence type="ECO:0000259" key="21">
    <source>
        <dbReference type="Pfam" id="PF14849"/>
    </source>
</evidence>
<protein>
    <recommendedName>
        <fullName evidence="4">Membrane protein insertase YidC</fullName>
    </recommendedName>
    <alternativeName>
        <fullName evidence="17">Foldase YidC</fullName>
    </alternativeName>
    <alternativeName>
        <fullName evidence="16">Membrane integrase YidC</fullName>
    </alternativeName>
</protein>
<dbReference type="Pfam" id="PF14849">
    <property type="entry name" value="YidC_periplas"/>
    <property type="match status" value="1"/>
</dbReference>
<dbReference type="NCBIfam" id="TIGR01951">
    <property type="entry name" value="nusB"/>
    <property type="match status" value="1"/>
</dbReference>
<dbReference type="Pfam" id="PF02096">
    <property type="entry name" value="60KD_IMP"/>
    <property type="match status" value="1"/>
</dbReference>
<dbReference type="GO" id="GO:0006353">
    <property type="term" value="P:DNA-templated transcription termination"/>
    <property type="evidence" value="ECO:0007669"/>
    <property type="project" value="InterPro"/>
</dbReference>
<dbReference type="GO" id="GO:0032977">
    <property type="term" value="F:membrane insertase activity"/>
    <property type="evidence" value="ECO:0007669"/>
    <property type="project" value="InterPro"/>
</dbReference>
<evidence type="ECO:0000256" key="15">
    <source>
        <dbReference type="ARBA" id="ARBA00023186"/>
    </source>
</evidence>
<feature type="transmembrane region" description="Helical" evidence="18">
    <location>
        <begin position="411"/>
        <end position="432"/>
    </location>
</feature>
<reference evidence="22" key="1">
    <citation type="submission" date="2020-07" db="EMBL/GenBank/DDBJ databases">
        <title>Multicomponent nature underlies the extraordinary mechanical properties of spider dragline silk.</title>
        <authorList>
            <person name="Kono N."/>
            <person name="Nakamura H."/>
            <person name="Mori M."/>
            <person name="Yoshida Y."/>
            <person name="Ohtoshi R."/>
            <person name="Malay A.D."/>
            <person name="Moran D.A.P."/>
            <person name="Tomita M."/>
            <person name="Numata K."/>
            <person name="Arakawa K."/>
        </authorList>
    </citation>
    <scope>NUCLEOTIDE SEQUENCE</scope>
</reference>
<dbReference type="GO" id="GO:0031564">
    <property type="term" value="P:transcription antitermination"/>
    <property type="evidence" value="ECO:0007669"/>
    <property type="project" value="UniProtKB-KW"/>
</dbReference>
<evidence type="ECO:0000256" key="5">
    <source>
        <dbReference type="ARBA" id="ARBA00022448"/>
    </source>
</evidence>
<dbReference type="NCBIfam" id="TIGR03593">
    <property type="entry name" value="yidC_nterm"/>
    <property type="match status" value="1"/>
</dbReference>
<dbReference type="Proteomes" id="UP000887116">
    <property type="component" value="Unassembled WGS sequence"/>
</dbReference>
<feature type="transmembrane region" description="Helical" evidence="18">
    <location>
        <begin position="342"/>
        <end position="360"/>
    </location>
</feature>
<dbReference type="InterPro" id="IPR019998">
    <property type="entry name" value="Membr_insert_YidC"/>
</dbReference>
<dbReference type="NCBIfam" id="TIGR03592">
    <property type="entry name" value="yidC_oxa1_cterm"/>
    <property type="match status" value="1"/>
</dbReference>
<keyword evidence="10" id="KW-0653">Protein transport</keyword>
<evidence type="ECO:0000256" key="9">
    <source>
        <dbReference type="ARBA" id="ARBA00022884"/>
    </source>
</evidence>
<evidence type="ECO:0000259" key="19">
    <source>
        <dbReference type="Pfam" id="PF01029"/>
    </source>
</evidence>
<dbReference type="Gene3D" id="1.10.940.10">
    <property type="entry name" value="NusB-like"/>
    <property type="match status" value="1"/>
</dbReference>
<dbReference type="GO" id="GO:0003723">
    <property type="term" value="F:RNA binding"/>
    <property type="evidence" value="ECO:0007669"/>
    <property type="project" value="UniProtKB-KW"/>
</dbReference>
<sequence length="726" mass="82914">MVSWRIIYDNFFSANQNQPLIENIEHIESFNDLAPIIHQNRSEIINSTREQRVSLTNNMIKGSISLKGARFDDLILTNYHLEPSSSSPQVVLLSPAESKDIYFAEFGWLDPNNKIKVPDSKTVWQADGAELTNQKVVNLFWDNENGIVFKMKISLDDNYMFKIEQIVENNTKDNVVLVPYGKINRKRDNINESYWISHEGVLGAFDNKLEEWTYKDISKKHLVKASTSEKNWFGFADKYWLTAIIPEKSDKINVSIKHTNVNNTDKFQVDFVKPYKSILPGASVSNVNYFFAGAKKLNLLDSYKDTLNIPLFDKAVDFGVLYFITKPVFLLLEYFNFVLKNFGLAILLLTLVIKLLMLPLSNRSYISMFKVKSLQPELTRIKELYKNDSLKQHKETIALFKRNNVNPMSSIFPMLIQIPVFFALYKVLFVTIEMRHAPFFLWIKDLSAPDPTNIFTLFGLFNYNFPISIGILPIIFGATMIIQQKLSAIDRLKESHASYDIIEVPGAFEIPATILFAVKSKNANYDGYLALGCVIRGETDHYQYVCKGVIEGLNEVIMHYVMPLGMGVITADSKDKALVRADKNKKNVGGHAASTVLGYNKSTFKPENCELKNYISKLKDIFECEEFEHQFLENLLYKVIKSSEEYDKIIESYLHPSWSLSRLNLISLSILRVAICELANCDTPVPVVINEYTNIASDLLDRPSEIGFINGLLDKAKDAVKLNKNP</sequence>
<dbReference type="GO" id="GO:0005886">
    <property type="term" value="C:plasma membrane"/>
    <property type="evidence" value="ECO:0007669"/>
    <property type="project" value="UniProtKB-SubCell"/>
</dbReference>
<comment type="similarity">
    <text evidence="3">Belongs to the OXA1/ALB3/YidC family. Type 1 subfamily.</text>
</comment>
<dbReference type="PRINTS" id="PR01900">
    <property type="entry name" value="YIDCPROTEIN"/>
</dbReference>
<dbReference type="CDD" id="cd20070">
    <property type="entry name" value="5TM_YidC_Alb3"/>
    <property type="match status" value="1"/>
</dbReference>
<dbReference type="CDD" id="cd09209">
    <property type="entry name" value="Lumazine_synthase-I"/>
    <property type="match status" value="1"/>
</dbReference>
<evidence type="ECO:0000256" key="2">
    <source>
        <dbReference type="ARBA" id="ARBA00005952"/>
    </source>
</evidence>
<keyword evidence="11 18" id="KW-1133">Transmembrane helix</keyword>
<dbReference type="InterPro" id="IPR036467">
    <property type="entry name" value="LS/RS_sf"/>
</dbReference>
<dbReference type="HAMAP" id="MF_00178">
    <property type="entry name" value="Lumazine_synth"/>
    <property type="match status" value="1"/>
</dbReference>
<dbReference type="PANTHER" id="PTHR12428">
    <property type="entry name" value="OXA1"/>
    <property type="match status" value="1"/>
</dbReference>
<dbReference type="SUPFAM" id="SSF52121">
    <property type="entry name" value="Lumazine synthase"/>
    <property type="match status" value="1"/>
</dbReference>
<dbReference type="GO" id="GO:0009349">
    <property type="term" value="C:riboflavin synthase complex"/>
    <property type="evidence" value="ECO:0007669"/>
    <property type="project" value="InterPro"/>
</dbReference>
<evidence type="ECO:0000256" key="17">
    <source>
        <dbReference type="ARBA" id="ARBA00033342"/>
    </source>
</evidence>
<evidence type="ECO:0000256" key="16">
    <source>
        <dbReference type="ARBA" id="ARBA00033245"/>
    </source>
</evidence>
<dbReference type="HAMAP" id="MF_01810">
    <property type="entry name" value="YidC_type1"/>
    <property type="match status" value="1"/>
</dbReference>
<feature type="transmembrane region" description="Helical" evidence="18">
    <location>
        <begin position="463"/>
        <end position="482"/>
    </location>
</feature>
<keyword evidence="8" id="KW-0889">Transcription antitermination</keyword>
<comment type="caution">
    <text evidence="22">The sequence shown here is derived from an EMBL/GenBank/DDBJ whole genome shotgun (WGS) entry which is preliminary data.</text>
</comment>
<dbReference type="InterPro" id="IPR011605">
    <property type="entry name" value="NusB_fam"/>
</dbReference>
<evidence type="ECO:0000256" key="13">
    <source>
        <dbReference type="ARBA" id="ARBA00023136"/>
    </source>
</evidence>
<dbReference type="GO" id="GO:0015031">
    <property type="term" value="P:protein transport"/>
    <property type="evidence" value="ECO:0007669"/>
    <property type="project" value="UniProtKB-KW"/>
</dbReference>
<dbReference type="InterPro" id="IPR034964">
    <property type="entry name" value="LS"/>
</dbReference>
<dbReference type="GO" id="GO:0000906">
    <property type="term" value="F:6,7-dimethyl-8-ribityllumazine synthase activity"/>
    <property type="evidence" value="ECO:0007669"/>
    <property type="project" value="UniProtKB-EC"/>
</dbReference>
<dbReference type="InterPro" id="IPR001708">
    <property type="entry name" value="YidC/ALB3/OXA1/COX18"/>
</dbReference>
<comment type="subcellular location">
    <subcellularLocation>
        <location evidence="1">Cell inner membrane</location>
        <topology evidence="1">Multi-pass membrane protein</topology>
    </subcellularLocation>
</comment>
<feature type="domain" description="NusB/RsmB/TIM44" evidence="19">
    <location>
        <begin position="610"/>
        <end position="716"/>
    </location>
</feature>
<comment type="similarity">
    <text evidence="2">Belongs to the NusB family.</text>
</comment>
<dbReference type="Pfam" id="PF01029">
    <property type="entry name" value="NusB"/>
    <property type="match status" value="1"/>
</dbReference>
<dbReference type="SUPFAM" id="SSF48013">
    <property type="entry name" value="NusB-like"/>
    <property type="match status" value="1"/>
</dbReference>
<keyword evidence="6" id="KW-1003">Cell membrane</keyword>
<dbReference type="CDD" id="cd19961">
    <property type="entry name" value="EcYidC-like_peri"/>
    <property type="match status" value="1"/>
</dbReference>
<evidence type="ECO:0000313" key="22">
    <source>
        <dbReference type="EMBL" id="GFQ72325.1"/>
    </source>
</evidence>